<keyword evidence="2" id="KW-0812">Transmembrane</keyword>
<feature type="domain" description="DUF6534" evidence="3">
    <location>
        <begin position="187"/>
        <end position="272"/>
    </location>
</feature>
<evidence type="ECO:0000259" key="3">
    <source>
        <dbReference type="Pfam" id="PF20152"/>
    </source>
</evidence>
<feature type="transmembrane region" description="Helical" evidence="2">
    <location>
        <begin position="177"/>
        <end position="202"/>
    </location>
</feature>
<evidence type="ECO:0000313" key="4">
    <source>
        <dbReference type="EMBL" id="OAX31698.1"/>
    </source>
</evidence>
<dbReference type="AlphaFoldDB" id="A0A1B7MGI0"/>
<organism evidence="4 5">
    <name type="scientific">Rhizopogon vinicolor AM-OR11-026</name>
    <dbReference type="NCBI Taxonomy" id="1314800"/>
    <lineage>
        <taxon>Eukaryota</taxon>
        <taxon>Fungi</taxon>
        <taxon>Dikarya</taxon>
        <taxon>Basidiomycota</taxon>
        <taxon>Agaricomycotina</taxon>
        <taxon>Agaricomycetes</taxon>
        <taxon>Agaricomycetidae</taxon>
        <taxon>Boletales</taxon>
        <taxon>Suillineae</taxon>
        <taxon>Rhizopogonaceae</taxon>
        <taxon>Rhizopogon</taxon>
    </lineage>
</organism>
<feature type="transmembrane region" description="Helical" evidence="2">
    <location>
        <begin position="248"/>
        <end position="268"/>
    </location>
</feature>
<dbReference type="OrthoDB" id="3214861at2759"/>
<keyword evidence="2" id="KW-1133">Transmembrane helix</keyword>
<dbReference type="PANTHER" id="PTHR40465">
    <property type="entry name" value="CHROMOSOME 1, WHOLE GENOME SHOTGUN SEQUENCE"/>
    <property type="match status" value="1"/>
</dbReference>
<accession>A0A1B7MGI0</accession>
<dbReference type="EMBL" id="KV449284">
    <property type="protein sequence ID" value="OAX31698.1"/>
    <property type="molecule type" value="Genomic_DNA"/>
</dbReference>
<feature type="region of interest" description="Disordered" evidence="1">
    <location>
        <begin position="312"/>
        <end position="338"/>
    </location>
</feature>
<dbReference type="InParanoid" id="A0A1B7MGI0"/>
<feature type="transmembrane region" description="Helical" evidence="2">
    <location>
        <begin position="46"/>
        <end position="66"/>
    </location>
</feature>
<evidence type="ECO:0000256" key="1">
    <source>
        <dbReference type="SAM" id="MobiDB-lite"/>
    </source>
</evidence>
<dbReference type="Proteomes" id="UP000092154">
    <property type="component" value="Unassembled WGS sequence"/>
</dbReference>
<keyword evidence="2" id="KW-0472">Membrane</keyword>
<proteinExistence type="predicted"/>
<feature type="transmembrane region" description="Helical" evidence="2">
    <location>
        <begin position="121"/>
        <end position="139"/>
    </location>
</feature>
<dbReference type="PANTHER" id="PTHR40465:SF1">
    <property type="entry name" value="DUF6534 DOMAIN-CONTAINING PROTEIN"/>
    <property type="match status" value="1"/>
</dbReference>
<feature type="transmembrane region" description="Helical" evidence="2">
    <location>
        <begin position="222"/>
        <end position="242"/>
    </location>
</feature>
<protein>
    <recommendedName>
        <fullName evidence="3">DUF6534 domain-containing protein</fullName>
    </recommendedName>
</protein>
<dbReference type="Pfam" id="PF20152">
    <property type="entry name" value="DUF6534"/>
    <property type="match status" value="1"/>
</dbReference>
<sequence length="338" mass="38266">MASPLDMNNTFGALYIGAVTGAILFGLGTVQVFIYFQNHKGSGRTFYKLAVCWLWLFDALHVYAVNHTMYHYLITNYGNPLALAEMVWSVKVLLIVDALIVYSVHLLYLQRIWIFSKWGTKIIPAGMTVIIVSAFGKYYNLLSWAMYVKAFTAFVAQKTHLSRLKCRFFSDLSRIQWSIYLSLGTASAIDCPIASSLCYLFYTAKTGFTKTDMTLRTLMRDVITTGCLTSICSVTCIITKALMPDNFIFLGIELLLSTLYVNSYLALLNARYYQGSNRGTHVSQPQSSYVYRQERQVNVSHEISSRISKPDEFQIHDGDSAPENPTFHHVEVRSKTSD</sequence>
<evidence type="ECO:0000313" key="5">
    <source>
        <dbReference type="Proteomes" id="UP000092154"/>
    </source>
</evidence>
<feature type="transmembrane region" description="Helical" evidence="2">
    <location>
        <begin position="86"/>
        <end position="109"/>
    </location>
</feature>
<feature type="non-terminal residue" evidence="4">
    <location>
        <position position="338"/>
    </location>
</feature>
<gene>
    <name evidence="4" type="ORF">K503DRAFT_860647</name>
</gene>
<reference evidence="4 5" key="1">
    <citation type="submission" date="2016-06" db="EMBL/GenBank/DDBJ databases">
        <title>Comparative genomics of the ectomycorrhizal sister species Rhizopogon vinicolor and Rhizopogon vesiculosus (Basidiomycota: Boletales) reveals a divergence of the mating type B locus.</title>
        <authorList>
            <consortium name="DOE Joint Genome Institute"/>
            <person name="Mujic A.B."/>
            <person name="Kuo A."/>
            <person name="Tritt A."/>
            <person name="Lipzen A."/>
            <person name="Chen C."/>
            <person name="Johnson J."/>
            <person name="Sharma A."/>
            <person name="Barry K."/>
            <person name="Grigoriev I.V."/>
            <person name="Spatafora J.W."/>
        </authorList>
    </citation>
    <scope>NUCLEOTIDE SEQUENCE [LARGE SCALE GENOMIC DNA]</scope>
    <source>
        <strain evidence="4 5">AM-OR11-026</strain>
    </source>
</reference>
<dbReference type="InterPro" id="IPR045339">
    <property type="entry name" value="DUF6534"/>
</dbReference>
<keyword evidence="5" id="KW-1185">Reference proteome</keyword>
<feature type="transmembrane region" description="Helical" evidence="2">
    <location>
        <begin position="12"/>
        <end position="34"/>
    </location>
</feature>
<feature type="compositionally biased region" description="Basic and acidic residues" evidence="1">
    <location>
        <begin position="326"/>
        <end position="338"/>
    </location>
</feature>
<evidence type="ECO:0000256" key="2">
    <source>
        <dbReference type="SAM" id="Phobius"/>
    </source>
</evidence>
<name>A0A1B7MGI0_9AGAM</name>